<dbReference type="InterPro" id="IPR007764">
    <property type="entry name" value="Herpes_UL43"/>
</dbReference>
<proteinExistence type="inferred from homology"/>
<feature type="transmembrane region" description="Helical" evidence="7">
    <location>
        <begin position="198"/>
        <end position="215"/>
    </location>
</feature>
<feature type="region of interest" description="Disordered" evidence="6">
    <location>
        <begin position="29"/>
        <end position="51"/>
    </location>
</feature>
<comment type="similarity">
    <text evidence="2">Belongs to the alphaherpesvirinae HHV-1 UL43 family.</text>
</comment>
<keyword evidence="5 7" id="KW-0472">Membrane</keyword>
<keyword evidence="4 7" id="KW-1133">Transmembrane helix</keyword>
<keyword evidence="9" id="KW-1185">Reference proteome</keyword>
<dbReference type="Proteomes" id="UP000203542">
    <property type="component" value="Segment"/>
</dbReference>
<dbReference type="GO" id="GO:0019031">
    <property type="term" value="C:viral envelope"/>
    <property type="evidence" value="ECO:0007669"/>
    <property type="project" value="UniProtKB-KW"/>
</dbReference>
<dbReference type="EMBL" id="LT608135">
    <property type="protein sequence ID" value="SCO83515.1"/>
    <property type="molecule type" value="Genomic_DNA"/>
</dbReference>
<feature type="transmembrane region" description="Helical" evidence="7">
    <location>
        <begin position="104"/>
        <end position="122"/>
    </location>
</feature>
<feature type="transmembrane region" description="Helical" evidence="7">
    <location>
        <begin position="331"/>
        <end position="352"/>
    </location>
</feature>
<evidence type="ECO:0000313" key="8">
    <source>
        <dbReference type="EMBL" id="SCO83515.1"/>
    </source>
</evidence>
<feature type="transmembrane region" description="Helical" evidence="7">
    <location>
        <begin position="76"/>
        <end position="98"/>
    </location>
</feature>
<evidence type="ECO:0000256" key="1">
    <source>
        <dbReference type="ARBA" id="ARBA00004141"/>
    </source>
</evidence>
<feature type="transmembrane region" description="Helical" evidence="7">
    <location>
        <begin position="297"/>
        <end position="319"/>
    </location>
</feature>
<evidence type="ECO:0000256" key="2">
    <source>
        <dbReference type="ARBA" id="ARBA00008930"/>
    </source>
</evidence>
<keyword evidence="8" id="KW-0261">Viral envelope protein</keyword>
<dbReference type="GO" id="GO:0016020">
    <property type="term" value="C:membrane"/>
    <property type="evidence" value="ECO:0007669"/>
    <property type="project" value="UniProtKB-SubCell"/>
</dbReference>
<evidence type="ECO:0000256" key="6">
    <source>
        <dbReference type="SAM" id="MobiDB-lite"/>
    </source>
</evidence>
<evidence type="ECO:0000256" key="5">
    <source>
        <dbReference type="ARBA" id="ARBA00023136"/>
    </source>
</evidence>
<dbReference type="Pfam" id="PF05072">
    <property type="entry name" value="Herpes_UL43"/>
    <property type="match status" value="1"/>
</dbReference>
<evidence type="ECO:0000256" key="4">
    <source>
        <dbReference type="ARBA" id="ARBA00022989"/>
    </source>
</evidence>
<feature type="transmembrane region" description="Helical" evidence="7">
    <location>
        <begin position="364"/>
        <end position="384"/>
    </location>
</feature>
<dbReference type="GeneID" id="30902395"/>
<comment type="subcellular location">
    <subcellularLocation>
        <location evidence="1">Membrane</location>
        <topology evidence="1">Multi-pass membrane protein</topology>
    </subcellularLocation>
</comment>
<feature type="transmembrane region" description="Helical" evidence="7">
    <location>
        <begin position="221"/>
        <end position="238"/>
    </location>
</feature>
<evidence type="ECO:0000313" key="9">
    <source>
        <dbReference type="Proteomes" id="UP000203542"/>
    </source>
</evidence>
<gene>
    <name evidence="8" type="primary">UL43</name>
</gene>
<feature type="transmembrane region" description="Helical" evidence="7">
    <location>
        <begin position="429"/>
        <end position="447"/>
    </location>
</feature>
<evidence type="ECO:0000256" key="3">
    <source>
        <dbReference type="ARBA" id="ARBA00022692"/>
    </source>
</evidence>
<keyword evidence="3 7" id="KW-0812">Transmembrane</keyword>
<protein>
    <submittedName>
        <fullName evidence="8">Envelope protein UL43</fullName>
    </submittedName>
</protein>
<evidence type="ECO:0000256" key="7">
    <source>
        <dbReference type="SAM" id="Phobius"/>
    </source>
</evidence>
<dbReference type="RefSeq" id="YP_009342360.1">
    <property type="nucleotide sequence ID" value="NC_033464.1"/>
</dbReference>
<dbReference type="KEGG" id="vg:30902395"/>
<organism evidence="8">
    <name type="scientific">Spheniscid alphaherpesvirus 1</name>
    <dbReference type="NCBI Taxonomy" id="2560777"/>
    <lineage>
        <taxon>Viruses</taxon>
        <taxon>Duplodnaviria</taxon>
        <taxon>Heunggongvirae</taxon>
        <taxon>Peploviricota</taxon>
        <taxon>Herviviricetes</taxon>
        <taxon>Herpesvirales</taxon>
        <taxon>Orthoherpesviridae</taxon>
        <taxon>Alphaherpesvirinae</taxon>
        <taxon>Mardivirus</taxon>
        <taxon>Mardivirus spheniscidalpha1</taxon>
    </lineage>
</organism>
<reference evidence="8" key="1">
    <citation type="submission" date="2016-08" db="EMBL/GenBank/DDBJ databases">
        <authorList>
            <person name="Seilhamer J.J."/>
        </authorList>
    </citation>
    <scope>NUCLEOTIDE SEQUENCE [LARGE SCALE GENOMIC DNA]</scope>
    <source>
        <strain evidence="8">Lib01004</strain>
    </source>
</reference>
<dbReference type="GO" id="GO:0019033">
    <property type="term" value="C:viral tegument"/>
    <property type="evidence" value="ECO:0007669"/>
    <property type="project" value="InterPro"/>
</dbReference>
<feature type="transmembrane region" description="Helical" evidence="7">
    <location>
        <begin position="390"/>
        <end position="408"/>
    </location>
</feature>
<feature type="transmembrane region" description="Helical" evidence="7">
    <location>
        <begin position="166"/>
        <end position="186"/>
    </location>
</feature>
<feature type="transmembrane region" description="Helical" evidence="7">
    <location>
        <begin position="142"/>
        <end position="160"/>
    </location>
</feature>
<keyword evidence="8" id="KW-0946">Virion</keyword>
<name>A0A1R3T886_9ALPH</name>
<accession>A0A1R3T886</accession>
<dbReference type="OrthoDB" id="14678at10239"/>
<sequence>MMSNDQDDGYIGDDLTLSSPPFSVTLVVEERNGHEESRSVPERRLSSDGTSMPMLASMSVQNCVGSRTGCFPCTKVATLAMLAMGTQTAVMTAMVSLVAAPQSIMHIGGCVATILAITMLAVMKTSVALTERMMRTCQMGQMYGTAGAVICWIIITYAPLNGPAQVLLTTSLGVVSLLSAQIHLYYFTCASNGTRAHFKTALFLMAAGAICGSSFRFFELPAGLFVGIGAAVVFLVSTRDHGRCLRDTCHYRIGRYAMMHTFSDLGRAPLSDISFTFVPNSDIQLNTHEETVSVLKLAFDLAVFTLMPCISSSLAPVIWGVAKMWVPDAAVWQTPVGTLAAVAAGYFTAVFLSPLATCRGGMIAEIMMFIHLIPQFVGCALTFMHFPIGSVMFLAGSISLAFTGIMCLRRRVTDGRLLSAMHLARLVHTVAYASAALCVLVNISYTAK</sequence>
<feature type="compositionally biased region" description="Basic and acidic residues" evidence="6">
    <location>
        <begin position="29"/>
        <end position="46"/>
    </location>
</feature>